<organism evidence="2 3">
    <name type="scientific">Rubroshorea leprosula</name>
    <dbReference type="NCBI Taxonomy" id="152421"/>
    <lineage>
        <taxon>Eukaryota</taxon>
        <taxon>Viridiplantae</taxon>
        <taxon>Streptophyta</taxon>
        <taxon>Embryophyta</taxon>
        <taxon>Tracheophyta</taxon>
        <taxon>Spermatophyta</taxon>
        <taxon>Magnoliopsida</taxon>
        <taxon>eudicotyledons</taxon>
        <taxon>Gunneridae</taxon>
        <taxon>Pentapetalae</taxon>
        <taxon>rosids</taxon>
        <taxon>malvids</taxon>
        <taxon>Malvales</taxon>
        <taxon>Dipterocarpaceae</taxon>
        <taxon>Rubroshorea</taxon>
    </lineage>
</organism>
<accession>A0AAV5L4K6</accession>
<keyword evidence="1" id="KW-0472">Membrane</keyword>
<keyword evidence="1" id="KW-1133">Transmembrane helix</keyword>
<evidence type="ECO:0000313" key="2">
    <source>
        <dbReference type="EMBL" id="GKV32017.1"/>
    </source>
</evidence>
<protein>
    <submittedName>
        <fullName evidence="2">Uncharacterized protein</fullName>
    </submittedName>
</protein>
<proteinExistence type="predicted"/>
<sequence length="252" mass="27799">MPGFGGTQHAWEPKRAGFASGVGFVGFASGAGFAGFVSSAGFAGFVSGAGFASGARVWVHVWCWAHVWVRTEPNMPGFGVTQHAWVRFLANPTPGFAFGFLQTQHAWVHKEPRCQNVLTGHRFPRQVTGHVPNVIGFALGSAQLVLYAIYKKRSASAKSTRDSMEEEEEEEGSAQLVKKGNIEMSSLNEDEEANLKNWTLNKGKCLTKLRGHQQKSLQKMEKTLSLGPYDLRHYSSNFRREIDAEKGNCDHL</sequence>
<feature type="transmembrane region" description="Helical" evidence="1">
    <location>
        <begin position="131"/>
        <end position="150"/>
    </location>
</feature>
<dbReference type="EMBL" id="BPVZ01000093">
    <property type="protein sequence ID" value="GKV32017.1"/>
    <property type="molecule type" value="Genomic_DNA"/>
</dbReference>
<keyword evidence="3" id="KW-1185">Reference proteome</keyword>
<reference evidence="2 3" key="1">
    <citation type="journal article" date="2021" name="Commun. Biol.">
        <title>The genome of Shorea leprosula (Dipterocarpaceae) highlights the ecological relevance of drought in aseasonal tropical rainforests.</title>
        <authorList>
            <person name="Ng K.K.S."/>
            <person name="Kobayashi M.J."/>
            <person name="Fawcett J.A."/>
            <person name="Hatakeyama M."/>
            <person name="Paape T."/>
            <person name="Ng C.H."/>
            <person name="Ang C.C."/>
            <person name="Tnah L.H."/>
            <person name="Lee C.T."/>
            <person name="Nishiyama T."/>
            <person name="Sese J."/>
            <person name="O'Brien M.J."/>
            <person name="Copetti D."/>
            <person name="Mohd Noor M.I."/>
            <person name="Ong R.C."/>
            <person name="Putra M."/>
            <person name="Sireger I.Z."/>
            <person name="Indrioko S."/>
            <person name="Kosugi Y."/>
            <person name="Izuno A."/>
            <person name="Isagi Y."/>
            <person name="Lee S.L."/>
            <person name="Shimizu K.K."/>
        </authorList>
    </citation>
    <scope>NUCLEOTIDE SEQUENCE [LARGE SCALE GENOMIC DNA]</scope>
    <source>
        <strain evidence="2">214</strain>
    </source>
</reference>
<name>A0AAV5L4K6_9ROSI</name>
<gene>
    <name evidence="2" type="ORF">SLEP1_g40656</name>
</gene>
<dbReference type="AlphaFoldDB" id="A0AAV5L4K6"/>
<comment type="caution">
    <text evidence="2">The sequence shown here is derived from an EMBL/GenBank/DDBJ whole genome shotgun (WGS) entry which is preliminary data.</text>
</comment>
<dbReference type="Proteomes" id="UP001054252">
    <property type="component" value="Unassembled WGS sequence"/>
</dbReference>
<evidence type="ECO:0000313" key="3">
    <source>
        <dbReference type="Proteomes" id="UP001054252"/>
    </source>
</evidence>
<evidence type="ECO:0000256" key="1">
    <source>
        <dbReference type="SAM" id="Phobius"/>
    </source>
</evidence>
<keyword evidence="1" id="KW-0812">Transmembrane</keyword>